<feature type="non-terminal residue" evidence="2">
    <location>
        <position position="1"/>
    </location>
</feature>
<evidence type="ECO:0000256" key="1">
    <source>
        <dbReference type="SAM" id="MobiDB-lite"/>
    </source>
</evidence>
<feature type="region of interest" description="Disordered" evidence="1">
    <location>
        <begin position="1"/>
        <end position="54"/>
    </location>
</feature>
<accession>A0A9N9IF08</accession>
<sequence>MSDRRNESFDDSNDESGPKNEVKGKKKETSSQEMIIDQSIVRKKDSRKKTKKQKIPEVVLENISKIVLEVLLPEIALENEVKNILNKLSNDQALDLNKTFQDQRIYIENKIFSLVQKTINRSEHYKKQKGSQWLDTEARRKHSTFRHTEKRDRRVRKIKTLIRFKDPIIRKFRSHVLNSIIMDNKYHSPELSETDLRADGCNPGSSMLRNFLRHYVHKATVGKKKRVYDYTIPAEGENEPPIHAPDWTKA</sequence>
<evidence type="ECO:0000313" key="3">
    <source>
        <dbReference type="Proteomes" id="UP000789405"/>
    </source>
</evidence>
<name>A0A9N9IF08_9GLOM</name>
<proteinExistence type="predicted"/>
<keyword evidence="3" id="KW-1185">Reference proteome</keyword>
<dbReference type="EMBL" id="CAJVPY010012143">
    <property type="protein sequence ID" value="CAG8732116.1"/>
    <property type="molecule type" value="Genomic_DNA"/>
</dbReference>
<gene>
    <name evidence="2" type="ORF">DERYTH_LOCUS15218</name>
</gene>
<dbReference type="OrthoDB" id="2322015at2759"/>
<evidence type="ECO:0000313" key="2">
    <source>
        <dbReference type="EMBL" id="CAG8732116.1"/>
    </source>
</evidence>
<reference evidence="2" key="1">
    <citation type="submission" date="2021-06" db="EMBL/GenBank/DDBJ databases">
        <authorList>
            <person name="Kallberg Y."/>
            <person name="Tangrot J."/>
            <person name="Rosling A."/>
        </authorList>
    </citation>
    <scope>NUCLEOTIDE SEQUENCE</scope>
    <source>
        <strain evidence="2">MA453B</strain>
    </source>
</reference>
<protein>
    <submittedName>
        <fullName evidence="2">8223_t:CDS:1</fullName>
    </submittedName>
</protein>
<organism evidence="2 3">
    <name type="scientific">Dentiscutata erythropus</name>
    <dbReference type="NCBI Taxonomy" id="1348616"/>
    <lineage>
        <taxon>Eukaryota</taxon>
        <taxon>Fungi</taxon>
        <taxon>Fungi incertae sedis</taxon>
        <taxon>Mucoromycota</taxon>
        <taxon>Glomeromycotina</taxon>
        <taxon>Glomeromycetes</taxon>
        <taxon>Diversisporales</taxon>
        <taxon>Gigasporaceae</taxon>
        <taxon>Dentiscutata</taxon>
    </lineage>
</organism>
<feature type="compositionally biased region" description="Basic residues" evidence="1">
    <location>
        <begin position="44"/>
        <end position="53"/>
    </location>
</feature>
<dbReference type="Proteomes" id="UP000789405">
    <property type="component" value="Unassembled WGS sequence"/>
</dbReference>
<feature type="compositionally biased region" description="Basic and acidic residues" evidence="1">
    <location>
        <begin position="16"/>
        <end position="30"/>
    </location>
</feature>
<comment type="caution">
    <text evidence="2">The sequence shown here is derived from an EMBL/GenBank/DDBJ whole genome shotgun (WGS) entry which is preliminary data.</text>
</comment>
<dbReference type="AlphaFoldDB" id="A0A9N9IF08"/>